<dbReference type="InterPro" id="IPR015946">
    <property type="entry name" value="KH_dom-like_a/b"/>
</dbReference>
<reference evidence="1 2" key="1">
    <citation type="journal article" date="2020" name="Microorganisms">
        <title>Reliable Identification of Environmental Pseudomonas Isolates Using the rpoD Gene.</title>
        <authorList>
            <consortium name="The Broad Institute Genome Sequencing Platform"/>
            <person name="Girard L."/>
            <person name="Lood C."/>
            <person name="Rokni-Zadeh H."/>
            <person name="van Noort V."/>
            <person name="Lavigne R."/>
            <person name="De Mot R."/>
        </authorList>
    </citation>
    <scope>NUCLEOTIDE SEQUENCE [LARGE SCALE GENOMIC DNA]</scope>
    <source>
        <strain evidence="1 2">RW7P2</strain>
    </source>
</reference>
<dbReference type="InterPro" id="IPR003718">
    <property type="entry name" value="OsmC/Ohr_fam"/>
</dbReference>
<dbReference type="PANTHER" id="PTHR42830:SF2">
    <property type="entry name" value="OSMC_OHR FAMILY PROTEIN"/>
    <property type="match status" value="1"/>
</dbReference>
<dbReference type="Pfam" id="PF02566">
    <property type="entry name" value="OsmC"/>
    <property type="match status" value="1"/>
</dbReference>
<evidence type="ECO:0000313" key="2">
    <source>
        <dbReference type="Proteomes" id="UP000628086"/>
    </source>
</evidence>
<keyword evidence="2" id="KW-1185">Reference proteome</keyword>
<sequence>MAQYTAQVAWAREGQDFLGNQYSRRHLWRFDGGVEVVGSSSPHVVPLPLSDASAVDPEEAFVASLSSYHMLWFLSLAAKQRFCVEQYVDDAVGVMDRNEAGRTAMTLVTLRPRVAFSGERQPTREQLERLHHLAHEECFIANSVRTEVRCQPIYPG</sequence>
<evidence type="ECO:0000313" key="1">
    <source>
        <dbReference type="EMBL" id="MBC3478828.1"/>
    </source>
</evidence>
<dbReference type="PANTHER" id="PTHR42830">
    <property type="entry name" value="OSMOTICALLY INDUCIBLE FAMILY PROTEIN"/>
    <property type="match status" value="1"/>
</dbReference>
<accession>A0ABR6VE63</accession>
<name>A0ABR6VE63_9PSED</name>
<comment type="caution">
    <text evidence="1">The sequence shown here is derived from an EMBL/GenBank/DDBJ whole genome shotgun (WGS) entry which is preliminary data.</text>
</comment>
<dbReference type="RefSeq" id="WP_186599193.1">
    <property type="nucleotide sequence ID" value="NZ_JABWRS010000031.1"/>
</dbReference>
<protein>
    <submittedName>
        <fullName evidence="1">OsmC family protein</fullName>
    </submittedName>
</protein>
<dbReference type="Proteomes" id="UP000628086">
    <property type="component" value="Unassembled WGS sequence"/>
</dbReference>
<dbReference type="SUPFAM" id="SSF82784">
    <property type="entry name" value="OsmC-like"/>
    <property type="match status" value="1"/>
</dbReference>
<dbReference type="EMBL" id="JABWRS010000031">
    <property type="protein sequence ID" value="MBC3478828.1"/>
    <property type="molecule type" value="Genomic_DNA"/>
</dbReference>
<organism evidence="1 2">
    <name type="scientific">Pseudomonas taiwanensis</name>
    <dbReference type="NCBI Taxonomy" id="470150"/>
    <lineage>
        <taxon>Bacteria</taxon>
        <taxon>Pseudomonadati</taxon>
        <taxon>Pseudomonadota</taxon>
        <taxon>Gammaproteobacteria</taxon>
        <taxon>Pseudomonadales</taxon>
        <taxon>Pseudomonadaceae</taxon>
        <taxon>Pseudomonas</taxon>
    </lineage>
</organism>
<dbReference type="InterPro" id="IPR036102">
    <property type="entry name" value="OsmC/Ohrsf"/>
</dbReference>
<proteinExistence type="predicted"/>
<dbReference type="InterPro" id="IPR052707">
    <property type="entry name" value="OsmC_Ohr_Peroxiredoxin"/>
</dbReference>
<dbReference type="Gene3D" id="3.30.300.20">
    <property type="match status" value="1"/>
</dbReference>
<gene>
    <name evidence="1" type="ORF">HU747_24885</name>
</gene>